<name>A0A9D4M5V3_DREPO</name>
<organism evidence="1 2">
    <name type="scientific">Dreissena polymorpha</name>
    <name type="common">Zebra mussel</name>
    <name type="synonym">Mytilus polymorpha</name>
    <dbReference type="NCBI Taxonomy" id="45954"/>
    <lineage>
        <taxon>Eukaryota</taxon>
        <taxon>Metazoa</taxon>
        <taxon>Spiralia</taxon>
        <taxon>Lophotrochozoa</taxon>
        <taxon>Mollusca</taxon>
        <taxon>Bivalvia</taxon>
        <taxon>Autobranchia</taxon>
        <taxon>Heteroconchia</taxon>
        <taxon>Euheterodonta</taxon>
        <taxon>Imparidentia</taxon>
        <taxon>Neoheterodontei</taxon>
        <taxon>Myida</taxon>
        <taxon>Dreissenoidea</taxon>
        <taxon>Dreissenidae</taxon>
        <taxon>Dreissena</taxon>
    </lineage>
</organism>
<gene>
    <name evidence="1" type="ORF">DPMN_033531</name>
</gene>
<dbReference type="EMBL" id="JAIWYP010000002">
    <property type="protein sequence ID" value="KAH3870349.1"/>
    <property type="molecule type" value="Genomic_DNA"/>
</dbReference>
<proteinExistence type="predicted"/>
<accession>A0A9D4M5V3</accession>
<dbReference type="Proteomes" id="UP000828390">
    <property type="component" value="Unassembled WGS sequence"/>
</dbReference>
<evidence type="ECO:0000313" key="1">
    <source>
        <dbReference type="EMBL" id="KAH3870349.1"/>
    </source>
</evidence>
<sequence length="223" mass="25308">MNANCFHFGSQSEGTTKPGLQSDIDILYSNNDVNIMRVWGDWEAGMGNLLMLHDDRTPPQQYLLQVSRGDSSELASSLCNDAYVMKHSGEVLLSAERFKQEIEHANRDLGDAIKSGPSVSFLPNLDCVYAFHVLKPLPEIQNWIDRCRGRHWPPVQLLEGAQVAPCFLVPAGHPDSDYTREEWRLSPNLIERMLMLNLNMTQIKCYVILKLIIKSLFYENVGD</sequence>
<comment type="caution">
    <text evidence="1">The sequence shown here is derived from an EMBL/GenBank/DDBJ whole genome shotgun (WGS) entry which is preliminary data.</text>
</comment>
<keyword evidence="2" id="KW-1185">Reference proteome</keyword>
<protein>
    <submittedName>
        <fullName evidence="1">Uncharacterized protein</fullName>
    </submittedName>
</protein>
<reference evidence="1" key="1">
    <citation type="journal article" date="2019" name="bioRxiv">
        <title>The Genome of the Zebra Mussel, Dreissena polymorpha: A Resource for Invasive Species Research.</title>
        <authorList>
            <person name="McCartney M.A."/>
            <person name="Auch B."/>
            <person name="Kono T."/>
            <person name="Mallez S."/>
            <person name="Zhang Y."/>
            <person name="Obille A."/>
            <person name="Becker A."/>
            <person name="Abrahante J.E."/>
            <person name="Garbe J."/>
            <person name="Badalamenti J.P."/>
            <person name="Herman A."/>
            <person name="Mangelson H."/>
            <person name="Liachko I."/>
            <person name="Sullivan S."/>
            <person name="Sone E.D."/>
            <person name="Koren S."/>
            <person name="Silverstein K.A.T."/>
            <person name="Beckman K.B."/>
            <person name="Gohl D.M."/>
        </authorList>
    </citation>
    <scope>NUCLEOTIDE SEQUENCE</scope>
    <source>
        <strain evidence="1">Duluth1</strain>
        <tissue evidence="1">Whole animal</tissue>
    </source>
</reference>
<evidence type="ECO:0000313" key="2">
    <source>
        <dbReference type="Proteomes" id="UP000828390"/>
    </source>
</evidence>
<reference evidence="1" key="2">
    <citation type="submission" date="2020-11" db="EMBL/GenBank/DDBJ databases">
        <authorList>
            <person name="McCartney M.A."/>
            <person name="Auch B."/>
            <person name="Kono T."/>
            <person name="Mallez S."/>
            <person name="Becker A."/>
            <person name="Gohl D.M."/>
            <person name="Silverstein K.A.T."/>
            <person name="Koren S."/>
            <person name="Bechman K.B."/>
            <person name="Herman A."/>
            <person name="Abrahante J.E."/>
            <person name="Garbe J."/>
        </authorList>
    </citation>
    <scope>NUCLEOTIDE SEQUENCE</scope>
    <source>
        <strain evidence="1">Duluth1</strain>
        <tissue evidence="1">Whole animal</tissue>
    </source>
</reference>
<dbReference type="AlphaFoldDB" id="A0A9D4M5V3"/>